<keyword evidence="2" id="KW-1185">Reference proteome</keyword>
<feature type="non-terminal residue" evidence="1">
    <location>
        <position position="1"/>
    </location>
</feature>
<protein>
    <submittedName>
        <fullName evidence="1">Uncharacterized protein</fullName>
    </submittedName>
</protein>
<reference evidence="1" key="1">
    <citation type="submission" date="2021-02" db="EMBL/GenBank/DDBJ databases">
        <authorList>
            <person name="Nowell W R."/>
        </authorList>
    </citation>
    <scope>NUCLEOTIDE SEQUENCE</scope>
    <source>
        <strain evidence="1">Ploen Becks lab</strain>
    </source>
</reference>
<organism evidence="1 2">
    <name type="scientific">Brachionus calyciflorus</name>
    <dbReference type="NCBI Taxonomy" id="104777"/>
    <lineage>
        <taxon>Eukaryota</taxon>
        <taxon>Metazoa</taxon>
        <taxon>Spiralia</taxon>
        <taxon>Gnathifera</taxon>
        <taxon>Rotifera</taxon>
        <taxon>Eurotatoria</taxon>
        <taxon>Monogononta</taxon>
        <taxon>Pseudotrocha</taxon>
        <taxon>Ploima</taxon>
        <taxon>Brachionidae</taxon>
        <taxon>Brachionus</taxon>
    </lineage>
</organism>
<accession>A0A814ST99</accession>
<proteinExistence type="predicted"/>
<name>A0A814ST99_9BILA</name>
<gene>
    <name evidence="1" type="ORF">OXX778_LOCUS23321</name>
</gene>
<comment type="caution">
    <text evidence="1">The sequence shown here is derived from an EMBL/GenBank/DDBJ whole genome shotgun (WGS) entry which is preliminary data.</text>
</comment>
<dbReference type="EMBL" id="CAJNOC010012135">
    <property type="protein sequence ID" value="CAF1152090.1"/>
    <property type="molecule type" value="Genomic_DNA"/>
</dbReference>
<sequence length="95" mass="10831">EASLDNIIKCIAKNTLGDINTKIDKFEERCRTTELEMVKQKGVLDKLNDEICNNLNSKLLSLSSSINESKFEIAERNDELKCLISQILSEINPRF</sequence>
<dbReference type="Proteomes" id="UP000663879">
    <property type="component" value="Unassembled WGS sequence"/>
</dbReference>
<evidence type="ECO:0000313" key="1">
    <source>
        <dbReference type="EMBL" id="CAF1152090.1"/>
    </source>
</evidence>
<dbReference type="AlphaFoldDB" id="A0A814ST99"/>
<evidence type="ECO:0000313" key="2">
    <source>
        <dbReference type="Proteomes" id="UP000663879"/>
    </source>
</evidence>